<dbReference type="SUPFAM" id="SSF47413">
    <property type="entry name" value="lambda repressor-like DNA-binding domains"/>
    <property type="match status" value="1"/>
</dbReference>
<protein>
    <recommendedName>
        <fullName evidence="2">HTH cro/C1-type domain-containing protein</fullName>
    </recommendedName>
</protein>
<accession>A0A317E3Z5</accession>
<dbReference type="PANTHER" id="PTHR46797:SF1">
    <property type="entry name" value="METHYLPHOSPHONATE SYNTHASE"/>
    <property type="match status" value="1"/>
</dbReference>
<name>A0A317E3Z5_9PROT</name>
<evidence type="ECO:0000256" key="1">
    <source>
        <dbReference type="ARBA" id="ARBA00023125"/>
    </source>
</evidence>
<dbReference type="Gene3D" id="2.60.120.10">
    <property type="entry name" value="Jelly Rolls"/>
    <property type="match status" value="1"/>
</dbReference>
<dbReference type="OrthoDB" id="189170at2"/>
<comment type="caution">
    <text evidence="3">The sequence shown here is derived from an EMBL/GenBank/DDBJ whole genome shotgun (WGS) entry which is preliminary data.</text>
</comment>
<dbReference type="PANTHER" id="PTHR46797">
    <property type="entry name" value="HTH-TYPE TRANSCRIPTIONAL REGULATOR"/>
    <property type="match status" value="1"/>
</dbReference>
<dbReference type="InterPro" id="IPR011051">
    <property type="entry name" value="RmlC_Cupin_sf"/>
</dbReference>
<dbReference type="PROSITE" id="PS50943">
    <property type="entry name" value="HTH_CROC1"/>
    <property type="match status" value="1"/>
</dbReference>
<dbReference type="SUPFAM" id="SSF51182">
    <property type="entry name" value="RmlC-like cupins"/>
    <property type="match status" value="1"/>
</dbReference>
<dbReference type="InterPro" id="IPR001387">
    <property type="entry name" value="Cro/C1-type_HTH"/>
</dbReference>
<organism evidence="3 4">
    <name type="scientific">Zavarzinia aquatilis</name>
    <dbReference type="NCBI Taxonomy" id="2211142"/>
    <lineage>
        <taxon>Bacteria</taxon>
        <taxon>Pseudomonadati</taxon>
        <taxon>Pseudomonadota</taxon>
        <taxon>Alphaproteobacteria</taxon>
        <taxon>Rhodospirillales</taxon>
        <taxon>Zavarziniaceae</taxon>
        <taxon>Zavarzinia</taxon>
    </lineage>
</organism>
<evidence type="ECO:0000313" key="4">
    <source>
        <dbReference type="Proteomes" id="UP000245461"/>
    </source>
</evidence>
<feature type="domain" description="HTH cro/C1-type" evidence="2">
    <location>
        <begin position="18"/>
        <end position="72"/>
    </location>
</feature>
<dbReference type="CDD" id="cd00093">
    <property type="entry name" value="HTH_XRE"/>
    <property type="match status" value="1"/>
</dbReference>
<dbReference type="Gene3D" id="1.10.260.40">
    <property type="entry name" value="lambda repressor-like DNA-binding domains"/>
    <property type="match status" value="1"/>
</dbReference>
<dbReference type="GO" id="GO:0005829">
    <property type="term" value="C:cytosol"/>
    <property type="evidence" value="ECO:0007669"/>
    <property type="project" value="TreeGrafter"/>
</dbReference>
<dbReference type="GO" id="GO:0003700">
    <property type="term" value="F:DNA-binding transcription factor activity"/>
    <property type="evidence" value="ECO:0007669"/>
    <property type="project" value="TreeGrafter"/>
</dbReference>
<sequence>MDDIEKTSRPRAKIGHKLRARRLELGMTLDEVAAAAALTKSFLSAVERDQTSPSVASLLAVCDVLRLQVGALFEAAGEAVVRVADRRPIEFGGEGVSDLLISPASTRRFQAVLSHLAPGADGGAELYSLRAAEVFVLIEAGAVDIRFDGEVVTLSAGDTLTYDPRRPHSFGNASATEPAAALFIIMPALS</sequence>
<dbReference type="AlphaFoldDB" id="A0A317E3Z5"/>
<dbReference type="EMBL" id="QGLE01000007">
    <property type="protein sequence ID" value="PWR21302.1"/>
    <property type="molecule type" value="Genomic_DNA"/>
</dbReference>
<dbReference type="InterPro" id="IPR010982">
    <property type="entry name" value="Lambda_DNA-bd_dom_sf"/>
</dbReference>
<dbReference type="InterPro" id="IPR014710">
    <property type="entry name" value="RmlC-like_jellyroll"/>
</dbReference>
<dbReference type="GO" id="GO:0003677">
    <property type="term" value="F:DNA binding"/>
    <property type="evidence" value="ECO:0007669"/>
    <property type="project" value="UniProtKB-KW"/>
</dbReference>
<dbReference type="InterPro" id="IPR050807">
    <property type="entry name" value="TransReg_Diox_bact_type"/>
</dbReference>
<dbReference type="RefSeq" id="WP_109906372.1">
    <property type="nucleotide sequence ID" value="NZ_QGLE01000007.1"/>
</dbReference>
<dbReference type="InterPro" id="IPR013096">
    <property type="entry name" value="Cupin_2"/>
</dbReference>
<reference evidence="3 4" key="1">
    <citation type="submission" date="2018-05" db="EMBL/GenBank/DDBJ databases">
        <title>Zavarzinia sp. HR-AS.</title>
        <authorList>
            <person name="Lee Y."/>
            <person name="Jeon C.O."/>
        </authorList>
    </citation>
    <scope>NUCLEOTIDE SEQUENCE [LARGE SCALE GENOMIC DNA]</scope>
    <source>
        <strain evidence="3 4">HR-AS</strain>
    </source>
</reference>
<keyword evidence="4" id="KW-1185">Reference proteome</keyword>
<evidence type="ECO:0000259" key="2">
    <source>
        <dbReference type="PROSITE" id="PS50943"/>
    </source>
</evidence>
<dbReference type="Pfam" id="PF01381">
    <property type="entry name" value="HTH_3"/>
    <property type="match status" value="1"/>
</dbReference>
<evidence type="ECO:0000313" key="3">
    <source>
        <dbReference type="EMBL" id="PWR21302.1"/>
    </source>
</evidence>
<gene>
    <name evidence="3" type="ORF">DKG74_12715</name>
</gene>
<dbReference type="CDD" id="cd02209">
    <property type="entry name" value="cupin_XRE_C"/>
    <property type="match status" value="1"/>
</dbReference>
<proteinExistence type="predicted"/>
<keyword evidence="1" id="KW-0238">DNA-binding</keyword>
<dbReference type="SMART" id="SM00530">
    <property type="entry name" value="HTH_XRE"/>
    <property type="match status" value="1"/>
</dbReference>
<dbReference type="Proteomes" id="UP000245461">
    <property type="component" value="Unassembled WGS sequence"/>
</dbReference>
<dbReference type="Pfam" id="PF07883">
    <property type="entry name" value="Cupin_2"/>
    <property type="match status" value="1"/>
</dbReference>